<dbReference type="AlphaFoldDB" id="A0A2H0XCS1"/>
<evidence type="ECO:0000313" key="4">
    <source>
        <dbReference type="EMBL" id="PIS22726.1"/>
    </source>
</evidence>
<protein>
    <recommendedName>
        <fullName evidence="3">30S ribosomal protein S16</fullName>
    </recommendedName>
</protein>
<dbReference type="EMBL" id="PEYU01000010">
    <property type="protein sequence ID" value="PIS22726.1"/>
    <property type="molecule type" value="Genomic_DNA"/>
</dbReference>
<dbReference type="GO" id="GO:0005737">
    <property type="term" value="C:cytoplasm"/>
    <property type="evidence" value="ECO:0007669"/>
    <property type="project" value="UniProtKB-ARBA"/>
</dbReference>
<evidence type="ECO:0000313" key="5">
    <source>
        <dbReference type="Proteomes" id="UP000231252"/>
    </source>
</evidence>
<keyword evidence="1 4" id="KW-0689">Ribosomal protein</keyword>
<dbReference type="GO" id="GO:0003735">
    <property type="term" value="F:structural constituent of ribosome"/>
    <property type="evidence" value="ECO:0007669"/>
    <property type="project" value="InterPro"/>
</dbReference>
<organism evidence="4 5">
    <name type="scientific">candidate division WWE3 bacterium CG08_land_8_20_14_0_20_41_10</name>
    <dbReference type="NCBI Taxonomy" id="1975085"/>
    <lineage>
        <taxon>Bacteria</taxon>
        <taxon>Katanobacteria</taxon>
    </lineage>
</organism>
<dbReference type="PANTHER" id="PTHR12919">
    <property type="entry name" value="30S RIBOSOMAL PROTEIN S16"/>
    <property type="match status" value="1"/>
</dbReference>
<dbReference type="InterPro" id="IPR023803">
    <property type="entry name" value="Ribosomal_bS16_dom_sf"/>
</dbReference>
<dbReference type="GO" id="GO:0006412">
    <property type="term" value="P:translation"/>
    <property type="evidence" value="ECO:0007669"/>
    <property type="project" value="InterPro"/>
</dbReference>
<reference evidence="5" key="1">
    <citation type="submission" date="2017-09" db="EMBL/GenBank/DDBJ databases">
        <title>Depth-based differentiation of microbial function through sediment-hosted aquifers and enrichment of novel symbionts in the deep terrestrial subsurface.</title>
        <authorList>
            <person name="Probst A.J."/>
            <person name="Ladd B."/>
            <person name="Jarett J.K."/>
            <person name="Geller-Mcgrath D.E."/>
            <person name="Sieber C.M.K."/>
            <person name="Emerson J.B."/>
            <person name="Anantharaman K."/>
            <person name="Thomas B.C."/>
            <person name="Malmstrom R."/>
            <person name="Stieglmeier M."/>
            <person name="Klingl A."/>
            <person name="Woyke T."/>
            <person name="Ryan C.M."/>
            <person name="Banfield J.F."/>
        </authorList>
    </citation>
    <scope>NUCLEOTIDE SEQUENCE [LARGE SCALE GENOMIC DNA]</scope>
</reference>
<dbReference type="InterPro" id="IPR000307">
    <property type="entry name" value="Ribosomal_bS16"/>
</dbReference>
<feature type="non-terminal residue" evidence="4">
    <location>
        <position position="67"/>
    </location>
</feature>
<dbReference type="PANTHER" id="PTHR12919:SF20">
    <property type="entry name" value="SMALL RIBOSOMAL SUBUNIT PROTEIN BS16M"/>
    <property type="match status" value="1"/>
</dbReference>
<name>A0A2H0XCS1_UNCKA</name>
<dbReference type="NCBIfam" id="TIGR00002">
    <property type="entry name" value="S16"/>
    <property type="match status" value="1"/>
</dbReference>
<gene>
    <name evidence="4" type="primary">rpsP</name>
    <name evidence="4" type="ORF">COT50_00515</name>
</gene>
<comment type="caution">
    <text evidence="4">The sequence shown here is derived from an EMBL/GenBank/DDBJ whole genome shotgun (WGS) entry which is preliminary data.</text>
</comment>
<accession>A0A2H0XCS1</accession>
<dbReference type="Proteomes" id="UP000231252">
    <property type="component" value="Unassembled WGS sequence"/>
</dbReference>
<dbReference type="GO" id="GO:0015935">
    <property type="term" value="C:small ribosomal subunit"/>
    <property type="evidence" value="ECO:0007669"/>
    <property type="project" value="TreeGrafter"/>
</dbReference>
<evidence type="ECO:0000256" key="3">
    <source>
        <dbReference type="ARBA" id="ARBA00035310"/>
    </source>
</evidence>
<keyword evidence="2" id="KW-0687">Ribonucleoprotein</keyword>
<proteinExistence type="predicted"/>
<dbReference type="SUPFAM" id="SSF54565">
    <property type="entry name" value="Ribosomal protein S16"/>
    <property type="match status" value="1"/>
</dbReference>
<sequence length="67" mass="7364">MSIKIRLAKIGKRNAPAYKIVVAETRSKRNGKFLDILGDFNPATAGKPPTGVKVTIDKVKLDAWVQK</sequence>
<evidence type="ECO:0000256" key="1">
    <source>
        <dbReference type="ARBA" id="ARBA00022980"/>
    </source>
</evidence>
<dbReference type="Gene3D" id="3.30.1320.10">
    <property type="match status" value="1"/>
</dbReference>
<evidence type="ECO:0000256" key="2">
    <source>
        <dbReference type="ARBA" id="ARBA00023274"/>
    </source>
</evidence>
<dbReference type="Pfam" id="PF00886">
    <property type="entry name" value="Ribosomal_S16"/>
    <property type="match status" value="1"/>
</dbReference>